<accession>A0A0V0QA15</accession>
<proteinExistence type="predicted"/>
<evidence type="ECO:0000256" key="1">
    <source>
        <dbReference type="SAM" id="Coils"/>
    </source>
</evidence>
<dbReference type="EMBL" id="LDAU01000222">
    <property type="protein sequence ID" value="KRW99078.1"/>
    <property type="molecule type" value="Genomic_DNA"/>
</dbReference>
<feature type="region of interest" description="Disordered" evidence="2">
    <location>
        <begin position="1"/>
        <end position="63"/>
    </location>
</feature>
<keyword evidence="1" id="KW-0175">Coiled coil</keyword>
<feature type="compositionally biased region" description="Low complexity" evidence="2">
    <location>
        <begin position="52"/>
        <end position="63"/>
    </location>
</feature>
<evidence type="ECO:0000256" key="2">
    <source>
        <dbReference type="SAM" id="MobiDB-lite"/>
    </source>
</evidence>
<dbReference type="AlphaFoldDB" id="A0A0V0QA15"/>
<gene>
    <name evidence="3" type="ORF">PPERSA_07331</name>
</gene>
<organism evidence="3 4">
    <name type="scientific">Pseudocohnilembus persalinus</name>
    <name type="common">Ciliate</name>
    <dbReference type="NCBI Taxonomy" id="266149"/>
    <lineage>
        <taxon>Eukaryota</taxon>
        <taxon>Sar</taxon>
        <taxon>Alveolata</taxon>
        <taxon>Ciliophora</taxon>
        <taxon>Intramacronucleata</taxon>
        <taxon>Oligohymenophorea</taxon>
        <taxon>Scuticociliatia</taxon>
        <taxon>Philasterida</taxon>
        <taxon>Pseudocohnilembidae</taxon>
        <taxon>Pseudocohnilembus</taxon>
    </lineage>
</organism>
<feature type="compositionally biased region" description="Low complexity" evidence="2">
    <location>
        <begin position="1"/>
        <end position="14"/>
    </location>
</feature>
<feature type="compositionally biased region" description="Basic and acidic residues" evidence="2">
    <location>
        <begin position="663"/>
        <end position="684"/>
    </location>
</feature>
<feature type="compositionally biased region" description="Basic and acidic residues" evidence="2">
    <location>
        <begin position="21"/>
        <end position="32"/>
    </location>
</feature>
<protein>
    <submittedName>
        <fullName evidence="3">Uncharacterized protein</fullName>
    </submittedName>
</protein>
<keyword evidence="4" id="KW-1185">Reference proteome</keyword>
<feature type="compositionally biased region" description="Basic and acidic residues" evidence="2">
    <location>
        <begin position="696"/>
        <end position="713"/>
    </location>
</feature>
<reference evidence="3 4" key="1">
    <citation type="journal article" date="2015" name="Sci. Rep.">
        <title>Genome of the facultative scuticociliatosis pathogen Pseudocohnilembus persalinus provides insight into its virulence through horizontal gene transfer.</title>
        <authorList>
            <person name="Xiong J."/>
            <person name="Wang G."/>
            <person name="Cheng J."/>
            <person name="Tian M."/>
            <person name="Pan X."/>
            <person name="Warren A."/>
            <person name="Jiang C."/>
            <person name="Yuan D."/>
            <person name="Miao W."/>
        </authorList>
    </citation>
    <scope>NUCLEOTIDE SEQUENCE [LARGE SCALE GENOMIC DNA]</scope>
    <source>
        <strain evidence="3">36N120E</strain>
    </source>
</reference>
<dbReference type="Proteomes" id="UP000054937">
    <property type="component" value="Unassembled WGS sequence"/>
</dbReference>
<name>A0A0V0QA15_PSEPJ</name>
<evidence type="ECO:0000313" key="4">
    <source>
        <dbReference type="Proteomes" id="UP000054937"/>
    </source>
</evidence>
<evidence type="ECO:0000313" key="3">
    <source>
        <dbReference type="EMBL" id="KRW99078.1"/>
    </source>
</evidence>
<dbReference type="InterPro" id="IPR010736">
    <property type="entry name" value="SHIPPO-rpt"/>
</dbReference>
<dbReference type="OMA" id="SECKTSM"/>
<dbReference type="InParanoid" id="A0A0V0QA15"/>
<feature type="coiled-coil region" evidence="1">
    <location>
        <begin position="247"/>
        <end position="277"/>
    </location>
</feature>
<sequence length="757" mass="88303">MSYSESDTDSSISSEPEDMDSLMKKLKNEIKQTKSTLQQFKEEVAPGEGFQDENNQSQYNQQQNIYKATILKQEPAFTFSRSKRFKEEEKPEKEELNLSQTSFLSVTSANDLNKRSKINVIIPKAERFSQKKQIDERDYQEQSSFIQKRAPTIKINPENKKEKVKTNFKGFLQNQSLASSYMDDLETEASMYEPGPGAYSVNYSAVESVRQTKMPIAKRFQDLPKDERSILNPNYQVILKQMPSTVIKNQVQKSKQYQKVQKEMEEREIQAAKIQLQAPLEKDSYLKRNIGTAILKSIDDAPIGSRERRYRLFYLLDKLKEQREGAPGQYNENHGPELDERQKKKLEGNVMAAFRSHSSERRVPDNYHVPGPDYYYCKDDLCVENAPAFTFAKEQKEKEPEPDRRLPLDIKEDLIKKRILGGNINKEHQEIEETLQDIIEKRMGPGAYEQSYKLVEKRNDIGVQKFADLNEKNDRENKMEHLKQFENFDNEDLNPNIEAIKPNIKGNVKLHEPSDVQPQHPSDNMLFPEKWQFYDGNLDSIKEKIGQPISFAGNKDRDEFLEHEDFMNLMKAYFDRQKKMPEGYDVSYKQIDKKLRVPDLQKNLAKDLLDPIEKPEGDYDGDNLILNPDKPKKRLPNINLKLQKGRDLEEIQEKREEYELNGEELHLSPKKPEKKIKGAVDFKKQVQRPNYEQEIEEKREADTKPPLDPELPQKIKGAVQIDKYARRPEGPQEKEQEVIVDVKTTQTKPRVKGDKEN</sequence>
<feature type="region of interest" description="Disordered" evidence="2">
    <location>
        <begin position="663"/>
        <end position="757"/>
    </location>
</feature>
<dbReference type="Pfam" id="PF07004">
    <property type="entry name" value="SHIPPO-rpt"/>
    <property type="match status" value="2"/>
</dbReference>
<feature type="compositionally biased region" description="Basic and acidic residues" evidence="2">
    <location>
        <begin position="723"/>
        <end position="737"/>
    </location>
</feature>
<dbReference type="OrthoDB" id="296148at2759"/>
<comment type="caution">
    <text evidence="3">The sequence shown here is derived from an EMBL/GenBank/DDBJ whole genome shotgun (WGS) entry which is preliminary data.</text>
</comment>